<comment type="caution">
    <text evidence="3">The sequence shown here is derived from an EMBL/GenBank/DDBJ whole genome shotgun (WGS) entry which is preliminary data.</text>
</comment>
<accession>A0A7W3R9V7</accession>
<feature type="compositionally biased region" description="Basic and acidic residues" evidence="1">
    <location>
        <begin position="85"/>
        <end position="101"/>
    </location>
</feature>
<dbReference type="EMBL" id="JACJII010000001">
    <property type="protein sequence ID" value="MBA9005162.1"/>
    <property type="molecule type" value="Genomic_DNA"/>
</dbReference>
<sequence>MTERDPRSRFEDEGIPDLQDGTPQQQWAEDPEEMPLPGDEPVAVEEYGTTAEEQSAGESLDRKLSRETPEPGTEEPDVSEPAGRIVEEDQGARPDTEKDAVAEDVGGDFGGYTAEEDAMRIEPG</sequence>
<evidence type="ECO:0000259" key="2">
    <source>
        <dbReference type="Pfam" id="PF18970"/>
    </source>
</evidence>
<dbReference type="RefSeq" id="WP_119730024.1">
    <property type="nucleotide sequence ID" value="NZ_JACJII010000001.1"/>
</dbReference>
<dbReference type="AlphaFoldDB" id="A0A7W3R9V7"/>
<proteinExistence type="predicted"/>
<evidence type="ECO:0000256" key="1">
    <source>
        <dbReference type="SAM" id="MobiDB-lite"/>
    </source>
</evidence>
<feature type="region of interest" description="Disordered" evidence="1">
    <location>
        <begin position="1"/>
        <end position="124"/>
    </location>
</feature>
<evidence type="ECO:0000313" key="4">
    <source>
        <dbReference type="Proteomes" id="UP000539313"/>
    </source>
</evidence>
<feature type="compositionally biased region" description="Basic and acidic residues" evidence="1">
    <location>
        <begin position="59"/>
        <end position="69"/>
    </location>
</feature>
<protein>
    <recommendedName>
        <fullName evidence="2">DUF5709 domain-containing protein</fullName>
    </recommendedName>
</protein>
<name>A0A7W3R9V7_9ACTN</name>
<gene>
    <name evidence="3" type="ORF">HNR21_004044</name>
</gene>
<reference evidence="3 4" key="1">
    <citation type="submission" date="2020-08" db="EMBL/GenBank/DDBJ databases">
        <title>Sequencing the genomes of 1000 actinobacteria strains.</title>
        <authorList>
            <person name="Klenk H.-P."/>
        </authorList>
    </citation>
    <scope>NUCLEOTIDE SEQUENCE [LARGE SCALE GENOMIC DNA]</scope>
    <source>
        <strain evidence="3 4">DSM 45823</strain>
    </source>
</reference>
<feature type="domain" description="DUF5709" evidence="2">
    <location>
        <begin position="80"/>
        <end position="122"/>
    </location>
</feature>
<dbReference type="Pfam" id="PF18970">
    <property type="entry name" value="DUF5709"/>
    <property type="match status" value="1"/>
</dbReference>
<dbReference type="Proteomes" id="UP000539313">
    <property type="component" value="Unassembled WGS sequence"/>
</dbReference>
<dbReference type="InterPro" id="IPR043763">
    <property type="entry name" value="DUF5709"/>
</dbReference>
<keyword evidence="4" id="KW-1185">Reference proteome</keyword>
<organism evidence="3 4">
    <name type="scientific">Thermomonospora cellulosilytica</name>
    <dbReference type="NCBI Taxonomy" id="1411118"/>
    <lineage>
        <taxon>Bacteria</taxon>
        <taxon>Bacillati</taxon>
        <taxon>Actinomycetota</taxon>
        <taxon>Actinomycetes</taxon>
        <taxon>Streptosporangiales</taxon>
        <taxon>Thermomonosporaceae</taxon>
        <taxon>Thermomonospora</taxon>
    </lineage>
</organism>
<feature type="compositionally biased region" description="Basic and acidic residues" evidence="1">
    <location>
        <begin position="1"/>
        <end position="12"/>
    </location>
</feature>
<evidence type="ECO:0000313" key="3">
    <source>
        <dbReference type="EMBL" id="MBA9005162.1"/>
    </source>
</evidence>